<evidence type="ECO:0008006" key="4">
    <source>
        <dbReference type="Google" id="ProtNLM"/>
    </source>
</evidence>
<feature type="compositionally biased region" description="Polar residues" evidence="1">
    <location>
        <begin position="1370"/>
        <end position="1379"/>
    </location>
</feature>
<feature type="compositionally biased region" description="Acidic residues" evidence="1">
    <location>
        <begin position="1295"/>
        <end position="1305"/>
    </location>
</feature>
<proteinExistence type="predicted"/>
<dbReference type="STRING" id="1284197.S8CB75"/>
<feature type="compositionally biased region" description="Low complexity" evidence="1">
    <location>
        <begin position="1426"/>
        <end position="1451"/>
    </location>
</feature>
<dbReference type="InterPro" id="IPR036028">
    <property type="entry name" value="SH3-like_dom_sf"/>
</dbReference>
<dbReference type="PANTHER" id="PTHR38886">
    <property type="entry name" value="SESA DOMAIN-CONTAINING PROTEIN"/>
    <property type="match status" value="1"/>
</dbReference>
<dbReference type="Gene3D" id="2.30.30.40">
    <property type="entry name" value="SH3 Domains"/>
    <property type="match status" value="1"/>
</dbReference>
<feature type="compositionally biased region" description="Polar residues" evidence="1">
    <location>
        <begin position="166"/>
        <end position="176"/>
    </location>
</feature>
<reference evidence="3" key="2">
    <citation type="submission" date="2013-04" db="EMBL/GenBank/DDBJ databases">
        <title>Genomic mechanisms accounting for the adaptation to parasitism in nematode-trapping fungi.</title>
        <authorList>
            <person name="Ahren D.G."/>
        </authorList>
    </citation>
    <scope>NUCLEOTIDE SEQUENCE [LARGE SCALE GENOMIC DNA]</scope>
    <source>
        <strain evidence="3">CBS 200.50</strain>
    </source>
</reference>
<gene>
    <name evidence="2" type="ORF">H072_1088</name>
</gene>
<feature type="compositionally biased region" description="Pro residues" evidence="1">
    <location>
        <begin position="1381"/>
        <end position="1396"/>
    </location>
</feature>
<evidence type="ECO:0000256" key="1">
    <source>
        <dbReference type="SAM" id="MobiDB-lite"/>
    </source>
</evidence>
<reference evidence="2 3" key="1">
    <citation type="journal article" date="2013" name="PLoS Genet.">
        <title>Genomic mechanisms accounting for the adaptation to parasitism in nematode-trapping fungi.</title>
        <authorList>
            <person name="Meerupati T."/>
            <person name="Andersson K.M."/>
            <person name="Friman E."/>
            <person name="Kumar D."/>
            <person name="Tunlid A."/>
            <person name="Ahren D."/>
        </authorList>
    </citation>
    <scope>NUCLEOTIDE SEQUENCE [LARGE SCALE GENOMIC DNA]</scope>
    <source>
        <strain evidence="2 3">CBS 200.50</strain>
    </source>
</reference>
<feature type="region of interest" description="Disordered" evidence="1">
    <location>
        <begin position="1295"/>
        <end position="1451"/>
    </location>
</feature>
<feature type="region of interest" description="Disordered" evidence="1">
    <location>
        <begin position="368"/>
        <end position="395"/>
    </location>
</feature>
<dbReference type="EMBL" id="AQGS01000025">
    <property type="protein sequence ID" value="EPS44927.1"/>
    <property type="molecule type" value="Genomic_DNA"/>
</dbReference>
<feature type="compositionally biased region" description="Polar residues" evidence="1">
    <location>
        <begin position="1413"/>
        <end position="1425"/>
    </location>
</feature>
<dbReference type="OrthoDB" id="5404564at2759"/>
<feature type="region of interest" description="Disordered" evidence="1">
    <location>
        <begin position="164"/>
        <end position="190"/>
    </location>
</feature>
<dbReference type="Proteomes" id="UP000015100">
    <property type="component" value="Unassembled WGS sequence"/>
</dbReference>
<feature type="compositionally biased region" description="Low complexity" evidence="1">
    <location>
        <begin position="1327"/>
        <end position="1344"/>
    </location>
</feature>
<dbReference type="HOGENOM" id="CLU_247294_0_0_1"/>
<dbReference type="SUPFAM" id="SSF50044">
    <property type="entry name" value="SH3-domain"/>
    <property type="match status" value="1"/>
</dbReference>
<name>S8CB75_DACHA</name>
<evidence type="ECO:0000313" key="3">
    <source>
        <dbReference type="Proteomes" id="UP000015100"/>
    </source>
</evidence>
<evidence type="ECO:0000313" key="2">
    <source>
        <dbReference type="EMBL" id="EPS44927.1"/>
    </source>
</evidence>
<sequence length="1534" mass="171191">MSFGVGVGDIIQLARIASRLSTSFSSGPTGAASEFNEIKSQLSSLSIILEALARETGKPGRNVEDARNKEKLGEMVDGCKATLRRLESIVEKYTDKLDSSWSWKIWFSKGYKLILWTTDGGDIRALKDDLHRHYVMIDSYVNVADLQQALNVLERMLTEKKHRRSLSLNSTRNGQSVLRPEATHVSSSSRPKTFEGFPPFFATMDIGYRRAAKVKMNFSISRRNPMASICREATVNPDFFLGGSIISNQPMFCCNCNRIMKSVFTDSHHAALAKIKCGPGTIIVKNESSDLIQREYTLYAPRIDGPEAKREGDFDDRPYIISIPLRKNQRAFEASLVTFLSHQAARCLADGVIPESKWVRWENDVVESKSTPSNGDLFSPWSPGNGSRGPPSKQTRGRVLVACSVRLGISAEGTMKNMNIRYIPPNNSNWSDSMTVNSLMIIQYRSIRKQKLYQVEDDDPAAWQDGDYLKMYLEFARVSEYLKMTKSLRCDFVWEEKIRIMGPAVTFKVRELRHFEDDLPVEGAGTLSYLGERVTLTAGASGEIQLDRWNLPKLPSNKKAATNESAFLVAWTQPLHEQLRSFWASRISRKEEVKATFILSNISIKGRPDMFHQEFYGSQLVILHDWTTRSTRIVVRSASGNCVITQDVSDRKATKLDLHDEVLSIDEPMANVTNLVLGREKDGPSLNIRQEPNTLHYRFSDDQDAVACICMITELGRGEFIMETMALEDAISGPLSGMATLALSETTEMAPPPPIDLSYQSPRSSGTLLAELPSNHVRRPSFGQAQVLDTSKGYELDVEIYLDEARQNMLCPHATVNPALFLSFDAIGQAALPLFACRCKTGNSIHSLVQQHELGDYRAGGFTLPILALSPRTGRSPGCFVIVNVIAKDLVLELYIRCPNPQKERQFEEVMASLLRMRVATNLAIVGLRPSQEMISVHTEDVETISVISAFGNIEMSPSADIRIDGEWRFLSQATKEVSISQHRVVHRGNLADRLSQDPSRHGNLFNDGGKSMLQFKSGERNFTCYIRGAPKFHSQENYITLTMQVDDAVLLPPDNIVGYNAGERLGSGKLRLRFEGGGRAVQQVASQSFGWFSFWRNRLKMKRWFNIDEDERKEYESPIEEAAVDTDNPKFFHSFFNNGKLAILKDDDLNSIRIFVQSFSNDRVLSQDVVPSFFTRERSVKASIEACCTGERTFTLSHDSAIADRPADGTPRCWRMNGAASYMFPTRQLRDNFCENLARAVGAIMKGPEEVDEGVFELDSASTTTPSAVELPTFEFSMPTLLRRATIRQTIPAEMEENDEESDHEPEVPEMPLPNASYQNLGLGLGLSALESSPGRSIRPSRSFVRERRGLSPAPSPSRRPVEGREAPSSENASRRTTPSPKPALFIPPPPPLPSFPDELAASPILGRPQKMLSSPPKSAVSNQSTIASSAASTRSVSSSHTLVHSRSPSRTTNITYRVWAQYDAKKDGEINVKVGDLIRVDHEDDEADAVWGFKMQSKARVEGWVPKWCLTQVGNLDFNIRGRRKPSGGGEG</sequence>
<protein>
    <recommendedName>
        <fullName evidence="4">SH3 domain-containing protein</fullName>
    </recommendedName>
</protein>
<dbReference type="OMA" id="CICMITE"/>
<organism evidence="2 3">
    <name type="scientific">Dactylellina haptotyla (strain CBS 200.50)</name>
    <name type="common">Nematode-trapping fungus</name>
    <name type="synonym">Monacrosporium haptotylum</name>
    <dbReference type="NCBI Taxonomy" id="1284197"/>
    <lineage>
        <taxon>Eukaryota</taxon>
        <taxon>Fungi</taxon>
        <taxon>Dikarya</taxon>
        <taxon>Ascomycota</taxon>
        <taxon>Pezizomycotina</taxon>
        <taxon>Orbiliomycetes</taxon>
        <taxon>Orbiliales</taxon>
        <taxon>Orbiliaceae</taxon>
        <taxon>Dactylellina</taxon>
    </lineage>
</organism>
<comment type="caution">
    <text evidence="2">The sequence shown here is derived from an EMBL/GenBank/DDBJ whole genome shotgun (WGS) entry which is preliminary data.</text>
</comment>
<keyword evidence="3" id="KW-1185">Reference proteome</keyword>
<dbReference type="PANTHER" id="PTHR38886:SF1">
    <property type="entry name" value="NACHT-NTPASE AND P-LOOP NTPASES N-TERMINAL DOMAIN-CONTAINING PROTEIN"/>
    <property type="match status" value="1"/>
</dbReference>
<accession>S8CB75</accession>